<evidence type="ECO:0000313" key="2">
    <source>
        <dbReference type="Proteomes" id="UP000187209"/>
    </source>
</evidence>
<proteinExistence type="predicted"/>
<protein>
    <submittedName>
        <fullName evidence="1">Uncharacterized protein</fullName>
    </submittedName>
</protein>
<accession>A0A1R2B408</accession>
<dbReference type="AlphaFoldDB" id="A0A1R2B408"/>
<evidence type="ECO:0000313" key="1">
    <source>
        <dbReference type="EMBL" id="OMJ71531.1"/>
    </source>
</evidence>
<organism evidence="1 2">
    <name type="scientific">Stentor coeruleus</name>
    <dbReference type="NCBI Taxonomy" id="5963"/>
    <lineage>
        <taxon>Eukaryota</taxon>
        <taxon>Sar</taxon>
        <taxon>Alveolata</taxon>
        <taxon>Ciliophora</taxon>
        <taxon>Postciliodesmatophora</taxon>
        <taxon>Heterotrichea</taxon>
        <taxon>Heterotrichida</taxon>
        <taxon>Stentoridae</taxon>
        <taxon>Stentor</taxon>
    </lineage>
</organism>
<name>A0A1R2B408_9CILI</name>
<dbReference type="EMBL" id="MPUH01000981">
    <property type="protein sequence ID" value="OMJ71531.1"/>
    <property type="molecule type" value="Genomic_DNA"/>
</dbReference>
<keyword evidence="2" id="KW-1185">Reference proteome</keyword>
<dbReference type="OrthoDB" id="10390721at2759"/>
<dbReference type="Proteomes" id="UP000187209">
    <property type="component" value="Unassembled WGS sequence"/>
</dbReference>
<comment type="caution">
    <text evidence="1">The sequence shown here is derived from an EMBL/GenBank/DDBJ whole genome shotgun (WGS) entry which is preliminary data.</text>
</comment>
<sequence>MEARVTIRIKLTDDDDSHDLERVPLTLEELFSAVYSKTGAVNFKVLFRDLPIKSLQDLYTAYLENKDNVLTFLVDEDLTAPGYMASSVDSMFKMKPQTEGKLNISEGLISENDLLKVIDEMTEAAKNRLVTSNAEFMKRRQEVYEVDEERWKQISFEQLAFQERLLMTITGEICAKHGINPQIFQNSCRSHASKPSIQRALEEMAEKTLQAGVELPSDFTKEKLREVMDYICSYLEEYLARHPPTNPADFILIKIREGDEVMKKFGYDENQIATALSTYGIDREPEWEDVRKRLQNVMTKAMGMDPSMMMGGY</sequence>
<gene>
    <name evidence="1" type="ORF">SteCoe_30236</name>
</gene>
<reference evidence="1 2" key="1">
    <citation type="submission" date="2016-11" db="EMBL/GenBank/DDBJ databases">
        <title>The macronuclear genome of Stentor coeruleus: a giant cell with tiny introns.</title>
        <authorList>
            <person name="Slabodnick M."/>
            <person name="Ruby J.G."/>
            <person name="Reiff S.B."/>
            <person name="Swart E.C."/>
            <person name="Gosai S."/>
            <person name="Prabakaran S."/>
            <person name="Witkowska E."/>
            <person name="Larue G.E."/>
            <person name="Fisher S."/>
            <person name="Freeman R.M."/>
            <person name="Gunawardena J."/>
            <person name="Chu W."/>
            <person name="Stover N.A."/>
            <person name="Gregory B.D."/>
            <person name="Nowacki M."/>
            <person name="Derisi J."/>
            <person name="Roy S.W."/>
            <person name="Marshall W.F."/>
            <person name="Sood P."/>
        </authorList>
    </citation>
    <scope>NUCLEOTIDE SEQUENCE [LARGE SCALE GENOMIC DNA]</scope>
    <source>
        <strain evidence="1">WM001</strain>
    </source>
</reference>